<feature type="compositionally biased region" description="Low complexity" evidence="1">
    <location>
        <begin position="123"/>
        <end position="143"/>
    </location>
</feature>
<evidence type="ECO:0000313" key="3">
    <source>
        <dbReference type="Proteomes" id="UP000008237"/>
    </source>
</evidence>
<accession>E2BFA7</accession>
<dbReference type="InParanoid" id="E2BFA7"/>
<keyword evidence="3" id="KW-1185">Reference proteome</keyword>
<dbReference type="AlphaFoldDB" id="E2BFA7"/>
<gene>
    <name evidence="2" type="ORF">EAI_11075</name>
</gene>
<feature type="compositionally biased region" description="Polar residues" evidence="1">
    <location>
        <begin position="343"/>
        <end position="360"/>
    </location>
</feature>
<dbReference type="OrthoDB" id="7606993at2759"/>
<proteinExistence type="predicted"/>
<sequence>MSLPEHYYRKVQNIRRRQYVDCPTCVPSLCNLGVAQIQTEPKDTSAVEIQTPTAITRETPIQTLSKCEFCQRLMPPSEESTCGPLCSQDPSQWTAYPAILQVIRGIGMCCPKCKCPSDATQTQPPQQSAKKSTKQQQQQVPASSHKDDTSERTEQVASSVSKNDSKKHETSAETTESVTPVFYMTATKRYQTPPNRHVDPVYKGKIEMTEARGRTRQTDDDASMRDVGRVLAKGTIATIAKDEKSNRDSTTVEPVTEQVKEKTFVTLQENSREKNTAKDEDTSLIDKERIEKEVEELVEEAKYNVYFSGVNRGRGGGEGQTKIWRQFACTSEQGNMAKVKQSPGPSVSTQLNTTRITSPTGRARSKTFPHLKLNKVDPVEAMTISISEEDHVSGRPRHEISHETTHVNRTARGDEFTELSSPVDRQMTDACPSCERQKV</sequence>
<feature type="region of interest" description="Disordered" evidence="1">
    <location>
        <begin position="336"/>
        <end position="365"/>
    </location>
</feature>
<name>E2BFA7_HARSA</name>
<feature type="region of interest" description="Disordered" evidence="1">
    <location>
        <begin position="121"/>
        <end position="176"/>
    </location>
</feature>
<evidence type="ECO:0000256" key="1">
    <source>
        <dbReference type="SAM" id="MobiDB-lite"/>
    </source>
</evidence>
<feature type="compositionally biased region" description="Basic and acidic residues" evidence="1">
    <location>
        <begin position="390"/>
        <end position="415"/>
    </location>
</feature>
<organism evidence="3">
    <name type="scientific">Harpegnathos saltator</name>
    <name type="common">Jerdon's jumping ant</name>
    <dbReference type="NCBI Taxonomy" id="610380"/>
    <lineage>
        <taxon>Eukaryota</taxon>
        <taxon>Metazoa</taxon>
        <taxon>Ecdysozoa</taxon>
        <taxon>Arthropoda</taxon>
        <taxon>Hexapoda</taxon>
        <taxon>Insecta</taxon>
        <taxon>Pterygota</taxon>
        <taxon>Neoptera</taxon>
        <taxon>Endopterygota</taxon>
        <taxon>Hymenoptera</taxon>
        <taxon>Apocrita</taxon>
        <taxon>Aculeata</taxon>
        <taxon>Formicoidea</taxon>
        <taxon>Formicidae</taxon>
        <taxon>Ponerinae</taxon>
        <taxon>Ponerini</taxon>
        <taxon>Harpegnathos</taxon>
    </lineage>
</organism>
<feature type="compositionally biased region" description="Basic and acidic residues" evidence="1">
    <location>
        <begin position="144"/>
        <end position="154"/>
    </location>
</feature>
<protein>
    <submittedName>
        <fullName evidence="2">Uncharacterized protein</fullName>
    </submittedName>
</protein>
<dbReference type="Proteomes" id="UP000008237">
    <property type="component" value="Unassembled WGS sequence"/>
</dbReference>
<reference evidence="2 3" key="1">
    <citation type="journal article" date="2010" name="Science">
        <title>Genomic comparison of the ants Camponotus floridanus and Harpegnathos saltator.</title>
        <authorList>
            <person name="Bonasio R."/>
            <person name="Zhang G."/>
            <person name="Ye C."/>
            <person name="Mutti N.S."/>
            <person name="Fang X."/>
            <person name="Qin N."/>
            <person name="Donahue G."/>
            <person name="Yang P."/>
            <person name="Li Q."/>
            <person name="Li C."/>
            <person name="Zhang P."/>
            <person name="Huang Z."/>
            <person name="Berger S.L."/>
            <person name="Reinberg D."/>
            <person name="Wang J."/>
            <person name="Liebig J."/>
        </authorList>
    </citation>
    <scope>NUCLEOTIDE SEQUENCE [LARGE SCALE GENOMIC DNA]</scope>
    <source>
        <strain evidence="2 3">R22 G/1</strain>
    </source>
</reference>
<feature type="region of interest" description="Disordered" evidence="1">
    <location>
        <begin position="390"/>
        <end position="439"/>
    </location>
</feature>
<evidence type="ECO:0000313" key="2">
    <source>
        <dbReference type="EMBL" id="EFN85620.1"/>
    </source>
</evidence>
<dbReference type="EMBL" id="GL447982">
    <property type="protein sequence ID" value="EFN85620.1"/>
    <property type="molecule type" value="Genomic_DNA"/>
</dbReference>